<sequence>MNAEETKRYKAWELRYKKPIVKNLNLDFIQQDLWDIQEACEDIRWYTDSEDGTDSLINALDGDEDEAYEFKMAFADLCAECDRMREDLDEVWVPDCFDMFFVAAGAGDMGGLLGWDAYEGDYYGLQSYEDRFAEEEAKKNLMRMTKENLIVASRQCFKLYHAYIGLRNRYDSLKAAIDILRDQNTGYLQVVKEIERLYENVSRDRWSREEYSKESQEWEQYTDALPAEAWIA</sequence>
<name>A0A9D2SQT9_9FIRM</name>
<dbReference type="AlphaFoldDB" id="A0A9D2SQT9"/>
<protein>
    <submittedName>
        <fullName evidence="1">Uncharacterized protein</fullName>
    </submittedName>
</protein>
<reference evidence="1" key="2">
    <citation type="submission" date="2021-04" db="EMBL/GenBank/DDBJ databases">
        <authorList>
            <person name="Gilroy R."/>
        </authorList>
    </citation>
    <scope>NUCLEOTIDE SEQUENCE</scope>
    <source>
        <strain evidence="1">USAMLcec2-132</strain>
    </source>
</reference>
<organism evidence="1 2">
    <name type="scientific">Candidatus Eisenbergiella merdavium</name>
    <dbReference type="NCBI Taxonomy" id="2838551"/>
    <lineage>
        <taxon>Bacteria</taxon>
        <taxon>Bacillati</taxon>
        <taxon>Bacillota</taxon>
        <taxon>Clostridia</taxon>
        <taxon>Lachnospirales</taxon>
        <taxon>Lachnospiraceae</taxon>
        <taxon>Eisenbergiella</taxon>
    </lineage>
</organism>
<evidence type="ECO:0000313" key="2">
    <source>
        <dbReference type="Proteomes" id="UP000823891"/>
    </source>
</evidence>
<proteinExistence type="predicted"/>
<reference evidence="1" key="1">
    <citation type="journal article" date="2021" name="PeerJ">
        <title>Extensive microbial diversity within the chicken gut microbiome revealed by metagenomics and culture.</title>
        <authorList>
            <person name="Gilroy R."/>
            <person name="Ravi A."/>
            <person name="Getino M."/>
            <person name="Pursley I."/>
            <person name="Horton D.L."/>
            <person name="Alikhan N.F."/>
            <person name="Baker D."/>
            <person name="Gharbi K."/>
            <person name="Hall N."/>
            <person name="Watson M."/>
            <person name="Adriaenssens E.M."/>
            <person name="Foster-Nyarko E."/>
            <person name="Jarju S."/>
            <person name="Secka A."/>
            <person name="Antonio M."/>
            <person name="Oren A."/>
            <person name="Chaudhuri R.R."/>
            <person name="La Ragione R."/>
            <person name="Hildebrand F."/>
            <person name="Pallen M.J."/>
        </authorList>
    </citation>
    <scope>NUCLEOTIDE SEQUENCE</scope>
    <source>
        <strain evidence="1">USAMLcec2-132</strain>
    </source>
</reference>
<dbReference type="EMBL" id="DWWS01000065">
    <property type="protein sequence ID" value="HJC25379.1"/>
    <property type="molecule type" value="Genomic_DNA"/>
</dbReference>
<accession>A0A9D2SQT9</accession>
<comment type="caution">
    <text evidence="1">The sequence shown here is derived from an EMBL/GenBank/DDBJ whole genome shotgun (WGS) entry which is preliminary data.</text>
</comment>
<dbReference type="Proteomes" id="UP000823891">
    <property type="component" value="Unassembled WGS sequence"/>
</dbReference>
<gene>
    <name evidence="1" type="ORF">H9761_17050</name>
</gene>
<evidence type="ECO:0000313" key="1">
    <source>
        <dbReference type="EMBL" id="HJC25379.1"/>
    </source>
</evidence>